<dbReference type="Gene3D" id="3.20.20.140">
    <property type="entry name" value="Metal-dependent hydrolases"/>
    <property type="match status" value="1"/>
</dbReference>
<dbReference type="InterPro" id="IPR032466">
    <property type="entry name" value="Metal_Hydrolase"/>
</dbReference>
<dbReference type="GO" id="GO:0006508">
    <property type="term" value="P:proteolysis"/>
    <property type="evidence" value="ECO:0007669"/>
    <property type="project" value="InterPro"/>
</dbReference>
<dbReference type="Pfam" id="PF01244">
    <property type="entry name" value="Peptidase_M19"/>
    <property type="match status" value="1"/>
</dbReference>
<reference evidence="2" key="1">
    <citation type="submission" date="2018-12" db="EMBL/GenBank/DDBJ databases">
        <title>Complete genome sequence of Paenibacillus sp. MBLB1234.</title>
        <authorList>
            <person name="Nam Y.-D."/>
            <person name="Kang J."/>
            <person name="Chung W.-H."/>
            <person name="Park Y.S."/>
        </authorList>
    </citation>
    <scope>NUCLEOTIDE SEQUENCE [LARGE SCALE GENOMIC DNA]</scope>
    <source>
        <strain evidence="2">MBLB1234</strain>
    </source>
</reference>
<keyword evidence="2" id="KW-1185">Reference proteome</keyword>
<dbReference type="Proteomes" id="UP000270678">
    <property type="component" value="Chromosome"/>
</dbReference>
<evidence type="ECO:0000313" key="2">
    <source>
        <dbReference type="Proteomes" id="UP000270678"/>
    </source>
</evidence>
<sequence length="321" mass="36339">MKEGDVLKIVDFHCDVLSKIQLDRSLDFKCDNGLDVNLERMKQGEVQLQCFAIFLSEKLGPPGIEHIMEQLDLYQERIASEGIGLIRNTADLERVIASGEKAGMLSIEGADGLEGDLFYLRLCYERGVRFLGITWNYANWAADGVMELRNGGFTRKGLELVQACHELGITLDVSHLSQKGFWELIELSESAKRPFIASHSNAYHICAHARNLHDEQIRAIIDSGGRIGVTFVPWFVKDSTVVHSEDLLPHLDHICQLGGEKHIMFGSDFDGIDTHIDDLRHAGDYYKWVETLLKHYPEELVKGWMSGNALEFLRMWLPQGK</sequence>
<name>A0A3S9V0B1_9BACL</name>
<dbReference type="CDD" id="cd01301">
    <property type="entry name" value="rDP_like"/>
    <property type="match status" value="1"/>
</dbReference>
<dbReference type="SUPFAM" id="SSF51556">
    <property type="entry name" value="Metallo-dependent hydrolases"/>
    <property type="match status" value="1"/>
</dbReference>
<dbReference type="OrthoDB" id="9804920at2"/>
<organism evidence="1 2">
    <name type="scientific">Paenibacillus lutimineralis</name>
    <dbReference type="NCBI Taxonomy" id="2707005"/>
    <lineage>
        <taxon>Bacteria</taxon>
        <taxon>Bacillati</taxon>
        <taxon>Bacillota</taxon>
        <taxon>Bacilli</taxon>
        <taxon>Bacillales</taxon>
        <taxon>Paenibacillaceae</taxon>
        <taxon>Paenibacillus</taxon>
    </lineage>
</organism>
<dbReference type="PROSITE" id="PS51365">
    <property type="entry name" value="RENAL_DIPEPTIDASE_2"/>
    <property type="match status" value="1"/>
</dbReference>
<gene>
    <name evidence="1" type="ORF">EI981_17410</name>
</gene>
<dbReference type="KEGG" id="plut:EI981_17410"/>
<proteinExistence type="predicted"/>
<dbReference type="AlphaFoldDB" id="A0A3S9V0B1"/>
<dbReference type="EMBL" id="CP034346">
    <property type="protein sequence ID" value="AZS16035.1"/>
    <property type="molecule type" value="Genomic_DNA"/>
</dbReference>
<dbReference type="InterPro" id="IPR000180">
    <property type="entry name" value="Dipep_AS"/>
</dbReference>
<dbReference type="GO" id="GO:0070573">
    <property type="term" value="F:metallodipeptidase activity"/>
    <property type="evidence" value="ECO:0007669"/>
    <property type="project" value="InterPro"/>
</dbReference>
<evidence type="ECO:0000313" key="1">
    <source>
        <dbReference type="EMBL" id="AZS16035.1"/>
    </source>
</evidence>
<accession>A0A3S9V0B1</accession>
<protein>
    <submittedName>
        <fullName evidence="1">Membrane dipeptidase</fullName>
    </submittedName>
</protein>
<dbReference type="PANTHER" id="PTHR10443:SF12">
    <property type="entry name" value="DIPEPTIDASE"/>
    <property type="match status" value="1"/>
</dbReference>
<dbReference type="InterPro" id="IPR008257">
    <property type="entry name" value="Pept_M19"/>
</dbReference>
<dbReference type="PANTHER" id="PTHR10443">
    <property type="entry name" value="MICROSOMAL DIPEPTIDASE"/>
    <property type="match status" value="1"/>
</dbReference>
<dbReference type="PROSITE" id="PS00869">
    <property type="entry name" value="RENAL_DIPEPTIDASE_1"/>
    <property type="match status" value="1"/>
</dbReference>